<evidence type="ECO:0000313" key="1">
    <source>
        <dbReference type="Proteomes" id="UP000095284"/>
    </source>
</evidence>
<name>A0A1I7S2F9_BURXY</name>
<reference evidence="2" key="1">
    <citation type="submission" date="2016-11" db="UniProtKB">
        <authorList>
            <consortium name="WormBaseParasite"/>
        </authorList>
    </citation>
    <scope>IDENTIFICATION</scope>
</reference>
<protein>
    <submittedName>
        <fullName evidence="2">Uncharacterized protein</fullName>
    </submittedName>
</protein>
<accession>A0A1I7S2F9</accession>
<evidence type="ECO:0000313" key="2">
    <source>
        <dbReference type="WBParaSite" id="BXY_0718800.1"/>
    </source>
</evidence>
<sequence>MRSQFCGGRPQKWRELLQPCDCGQRVCSKEGLEDLDQNNNDFEDRPFTKSDASAEVTRFTLLEEALKLTALA</sequence>
<dbReference type="AlphaFoldDB" id="A0A1I7S2F9"/>
<dbReference type="Proteomes" id="UP000095284">
    <property type="component" value="Unplaced"/>
</dbReference>
<dbReference type="WBParaSite" id="BXY_0718800.1">
    <property type="protein sequence ID" value="BXY_0718800.1"/>
    <property type="gene ID" value="BXY_0718800"/>
</dbReference>
<proteinExistence type="predicted"/>
<organism evidence="1 2">
    <name type="scientific">Bursaphelenchus xylophilus</name>
    <name type="common">Pinewood nematode worm</name>
    <name type="synonym">Aphelenchoides xylophilus</name>
    <dbReference type="NCBI Taxonomy" id="6326"/>
    <lineage>
        <taxon>Eukaryota</taxon>
        <taxon>Metazoa</taxon>
        <taxon>Ecdysozoa</taxon>
        <taxon>Nematoda</taxon>
        <taxon>Chromadorea</taxon>
        <taxon>Rhabditida</taxon>
        <taxon>Tylenchina</taxon>
        <taxon>Tylenchomorpha</taxon>
        <taxon>Aphelenchoidea</taxon>
        <taxon>Aphelenchoididae</taxon>
        <taxon>Bursaphelenchus</taxon>
    </lineage>
</organism>